<sequence length="86" mass="10050">MSENILSLEDVKFLEILHTKFGLQFIRCDDSGVKINNEQLIAKATSNQSFDNMFYLSEITKKLKYRLNSNFQLNFSTGLNFHVERI</sequence>
<evidence type="ECO:0000313" key="1">
    <source>
        <dbReference type="EMBL" id="KEY19324.1"/>
    </source>
</evidence>
<dbReference type="Proteomes" id="UP000270036">
    <property type="component" value="Chromosome"/>
</dbReference>
<dbReference type="AlphaFoldDB" id="A0A3S4USF0"/>
<gene>
    <name evidence="1" type="ORF">HY04_13035</name>
    <name evidence="2" type="ORF">NCTC13489_00973</name>
</gene>
<dbReference type="Proteomes" id="UP000028349">
    <property type="component" value="Unassembled WGS sequence"/>
</dbReference>
<proteinExistence type="predicted"/>
<dbReference type="OrthoDB" id="1263048at2"/>
<accession>A0A3S4USF0</accession>
<dbReference type="KEGG" id="cant:NCTC13489_00973"/>
<keyword evidence="3" id="KW-1185">Reference proteome</keyword>
<name>A0A3S4USF0_9FLAO</name>
<dbReference type="EMBL" id="JPEP01000002">
    <property type="protein sequence ID" value="KEY19324.1"/>
    <property type="molecule type" value="Genomic_DNA"/>
</dbReference>
<reference evidence="1 3" key="1">
    <citation type="submission" date="2014-07" db="EMBL/GenBank/DDBJ databases">
        <authorList>
            <person name="Pisani N.G."/>
            <person name="Newman J.D."/>
        </authorList>
    </citation>
    <scope>NUCLEOTIDE SEQUENCE [LARGE SCALE GENOMIC DNA]</scope>
    <source>
        <strain evidence="1 3">LMG 24720</strain>
    </source>
</reference>
<protein>
    <submittedName>
        <fullName evidence="2">Uncharacterized protein</fullName>
    </submittedName>
</protein>
<organism evidence="2 4">
    <name type="scientific">Kaistella antarctica</name>
    <dbReference type="NCBI Taxonomy" id="266748"/>
    <lineage>
        <taxon>Bacteria</taxon>
        <taxon>Pseudomonadati</taxon>
        <taxon>Bacteroidota</taxon>
        <taxon>Flavobacteriia</taxon>
        <taxon>Flavobacteriales</taxon>
        <taxon>Weeksellaceae</taxon>
        <taxon>Chryseobacterium group</taxon>
        <taxon>Kaistella</taxon>
    </lineage>
</organism>
<evidence type="ECO:0000313" key="3">
    <source>
        <dbReference type="Proteomes" id="UP000028349"/>
    </source>
</evidence>
<dbReference type="EMBL" id="LR134441">
    <property type="protein sequence ID" value="VEH98438.1"/>
    <property type="molecule type" value="Genomic_DNA"/>
</dbReference>
<evidence type="ECO:0000313" key="4">
    <source>
        <dbReference type="Proteomes" id="UP000270036"/>
    </source>
</evidence>
<evidence type="ECO:0000313" key="2">
    <source>
        <dbReference type="EMBL" id="VEH98438.1"/>
    </source>
</evidence>
<reference evidence="2 4" key="2">
    <citation type="submission" date="2018-12" db="EMBL/GenBank/DDBJ databases">
        <authorList>
            <consortium name="Pathogen Informatics"/>
        </authorList>
    </citation>
    <scope>NUCLEOTIDE SEQUENCE [LARGE SCALE GENOMIC DNA]</scope>
    <source>
        <strain evidence="2 4">NCTC13489</strain>
    </source>
</reference>
<dbReference type="RefSeq" id="WP_034720346.1">
    <property type="nucleotide sequence ID" value="NZ_FOIX01000003.1"/>
</dbReference>